<name>A0A1B1A262_9RHOB</name>
<proteinExistence type="predicted"/>
<accession>A0A1B1A262</accession>
<protein>
    <submittedName>
        <fullName evidence="2">Crotonase</fullName>
    </submittedName>
</protein>
<dbReference type="EMBL" id="CP015230">
    <property type="protein sequence ID" value="ANP40567.1"/>
    <property type="molecule type" value="Genomic_DNA"/>
</dbReference>
<dbReference type="Pfam" id="PF00378">
    <property type="entry name" value="ECH_1"/>
    <property type="match status" value="1"/>
</dbReference>
<feature type="transmembrane region" description="Helical" evidence="1">
    <location>
        <begin position="94"/>
        <end position="112"/>
    </location>
</feature>
<dbReference type="Proteomes" id="UP000013243">
    <property type="component" value="Chromosome"/>
</dbReference>
<dbReference type="RefSeq" id="WP_005615487.1">
    <property type="nucleotide sequence ID" value="NZ_CP015230.1"/>
</dbReference>
<dbReference type="PANTHER" id="PTHR11941:SF54">
    <property type="entry name" value="ENOYL-COA HYDRATASE, MITOCHONDRIAL"/>
    <property type="match status" value="1"/>
</dbReference>
<dbReference type="OrthoDB" id="8640486at2"/>
<reference evidence="2 3" key="1">
    <citation type="journal article" date="2016" name="ISME J.">
        <title>Global occurrence and heterogeneity of the Roseobacter-clade species Ruegeria mobilis.</title>
        <authorList>
            <person name="Sonnenschein E."/>
            <person name="Gram L."/>
        </authorList>
    </citation>
    <scope>NUCLEOTIDE SEQUENCE [LARGE SCALE GENOMIC DNA]</scope>
    <source>
        <strain evidence="2 3">F1926</strain>
    </source>
</reference>
<evidence type="ECO:0000313" key="2">
    <source>
        <dbReference type="EMBL" id="ANP40567.1"/>
    </source>
</evidence>
<dbReference type="KEGG" id="rmb:K529_007300"/>
<dbReference type="InterPro" id="IPR029045">
    <property type="entry name" value="ClpP/crotonase-like_dom_sf"/>
</dbReference>
<dbReference type="GeneID" id="28249626"/>
<dbReference type="SUPFAM" id="SSF52096">
    <property type="entry name" value="ClpP/crotonase"/>
    <property type="match status" value="1"/>
</dbReference>
<evidence type="ECO:0000313" key="3">
    <source>
        <dbReference type="Proteomes" id="UP000013243"/>
    </source>
</evidence>
<organism evidence="2 3">
    <name type="scientific">Tritonibacter mobilis F1926</name>
    <dbReference type="NCBI Taxonomy" id="1265309"/>
    <lineage>
        <taxon>Bacteria</taxon>
        <taxon>Pseudomonadati</taxon>
        <taxon>Pseudomonadota</taxon>
        <taxon>Alphaproteobacteria</taxon>
        <taxon>Rhodobacterales</taxon>
        <taxon>Paracoccaceae</taxon>
        <taxon>Tritonibacter</taxon>
    </lineage>
</organism>
<keyword evidence="1" id="KW-1133">Transmembrane helix</keyword>
<sequence>MERDEWINRRLHGDGVVELQLGHAPENRLTAEFLNDFESEIREMSADPDVKAVLLTSPFKDFSTGVDQDLSDTSALASDLNAAFLALYAFPKPVIIATVGLCSGAGMFFVLASDLRVAHARAGFELIDVQLGREYPVALMEIARATLDANAQRRLMLTGQRLGPIAARNAQIIEVLADDLEDLHGYALKEARKMARLPGQAYAKIKRDLRIDTIERIETRLDDELQPASHASRLAG</sequence>
<evidence type="ECO:0000256" key="1">
    <source>
        <dbReference type="SAM" id="Phobius"/>
    </source>
</evidence>
<dbReference type="GO" id="GO:0003824">
    <property type="term" value="F:catalytic activity"/>
    <property type="evidence" value="ECO:0007669"/>
    <property type="project" value="UniProtKB-ARBA"/>
</dbReference>
<dbReference type="PANTHER" id="PTHR11941">
    <property type="entry name" value="ENOYL-COA HYDRATASE-RELATED"/>
    <property type="match status" value="1"/>
</dbReference>
<dbReference type="Gene3D" id="3.90.226.10">
    <property type="entry name" value="2-enoyl-CoA Hydratase, Chain A, domain 1"/>
    <property type="match status" value="1"/>
</dbReference>
<keyword evidence="1" id="KW-0812">Transmembrane</keyword>
<dbReference type="InterPro" id="IPR001753">
    <property type="entry name" value="Enoyl-CoA_hydra/iso"/>
</dbReference>
<keyword evidence="1" id="KW-0472">Membrane</keyword>
<dbReference type="CDD" id="cd06558">
    <property type="entry name" value="crotonase-like"/>
    <property type="match status" value="1"/>
</dbReference>
<dbReference type="GO" id="GO:0006635">
    <property type="term" value="P:fatty acid beta-oxidation"/>
    <property type="evidence" value="ECO:0007669"/>
    <property type="project" value="TreeGrafter"/>
</dbReference>
<gene>
    <name evidence="2" type="ORF">K529_007300</name>
</gene>
<dbReference type="AlphaFoldDB" id="A0A1B1A262"/>
<dbReference type="STRING" id="1265309.K529_007300"/>